<dbReference type="PANTHER" id="PTHR34220:SF7">
    <property type="entry name" value="SENSOR HISTIDINE KINASE YPDA"/>
    <property type="match status" value="1"/>
</dbReference>
<feature type="transmembrane region" description="Helical" evidence="1">
    <location>
        <begin position="7"/>
        <end position="27"/>
    </location>
</feature>
<accession>A0A1W2H5G7</accession>
<dbReference type="GO" id="GO:0000155">
    <property type="term" value="F:phosphorelay sensor kinase activity"/>
    <property type="evidence" value="ECO:0007669"/>
    <property type="project" value="InterPro"/>
</dbReference>
<evidence type="ECO:0000313" key="4">
    <source>
        <dbReference type="Proteomes" id="UP000192333"/>
    </source>
</evidence>
<evidence type="ECO:0000256" key="1">
    <source>
        <dbReference type="SAM" id="Phobius"/>
    </source>
</evidence>
<keyword evidence="4" id="KW-1185">Reference proteome</keyword>
<dbReference type="STRING" id="758820.SAMN00777080_2808"/>
<evidence type="ECO:0000259" key="2">
    <source>
        <dbReference type="Pfam" id="PF06580"/>
    </source>
</evidence>
<organism evidence="3 4">
    <name type="scientific">Aquiflexum balticum DSM 16537</name>
    <dbReference type="NCBI Taxonomy" id="758820"/>
    <lineage>
        <taxon>Bacteria</taxon>
        <taxon>Pseudomonadati</taxon>
        <taxon>Bacteroidota</taxon>
        <taxon>Cytophagia</taxon>
        <taxon>Cytophagales</taxon>
        <taxon>Cyclobacteriaceae</taxon>
        <taxon>Aquiflexum</taxon>
    </lineage>
</organism>
<dbReference type="RefSeq" id="WP_084121005.1">
    <property type="nucleotide sequence ID" value="NZ_LT838813.1"/>
</dbReference>
<evidence type="ECO:0000313" key="3">
    <source>
        <dbReference type="EMBL" id="SMD44190.1"/>
    </source>
</evidence>
<dbReference type="EMBL" id="LT838813">
    <property type="protein sequence ID" value="SMD44190.1"/>
    <property type="molecule type" value="Genomic_DNA"/>
</dbReference>
<gene>
    <name evidence="3" type="ORF">SAMN00777080_2808</name>
</gene>
<keyword evidence="1" id="KW-1133">Transmembrane helix</keyword>
<feature type="transmembrane region" description="Helical" evidence="1">
    <location>
        <begin position="39"/>
        <end position="58"/>
    </location>
</feature>
<proteinExistence type="predicted"/>
<keyword evidence="1" id="KW-0812">Transmembrane</keyword>
<dbReference type="AlphaFoldDB" id="A0A1W2H5G7"/>
<dbReference type="Pfam" id="PF06580">
    <property type="entry name" value="His_kinase"/>
    <property type="match status" value="1"/>
</dbReference>
<feature type="transmembrane region" description="Helical" evidence="1">
    <location>
        <begin position="70"/>
        <end position="97"/>
    </location>
</feature>
<dbReference type="InterPro" id="IPR010559">
    <property type="entry name" value="Sig_transdc_His_kin_internal"/>
</dbReference>
<protein>
    <submittedName>
        <fullName evidence="3">Putative regulator of cell autolysis</fullName>
    </submittedName>
</protein>
<sequence length="350" mass="40523">MFSHKYKFIFPGLLGLYSFLNIIILEGDRLFQADLPSDSLFYIIFILSYLVWFSNWGIEKFILGKFKKIHPLIIQFLVSSIAVLLVSLLSVYLTAFFLGEPFTYSLPNFLLTSGFTSRINLFLNCINAIYFFNQKFREKALEAEKLHSLNVEAKLESLHAQMNPHFFFNNLSALSVLIHEDVKLADAYLQKLSNIYRYVLNNKDQELVVLSDEIDFLNNYIGLLSIRFQDALIFKIDINKRSLNYFIPPAVLQLLVENVVKHNYFTSSEPIEVIIESDEDFISIRNKKQLKDSVEFSSGIGLQNISDRYKFLGKEILLTDDMDIFMVQLPLIRSYESYNSRGRALSAAKN</sequence>
<dbReference type="Proteomes" id="UP000192333">
    <property type="component" value="Chromosome I"/>
</dbReference>
<feature type="domain" description="Signal transduction histidine kinase internal region" evidence="2">
    <location>
        <begin position="153"/>
        <end position="232"/>
    </location>
</feature>
<dbReference type="InterPro" id="IPR050640">
    <property type="entry name" value="Bact_2-comp_sensor_kinase"/>
</dbReference>
<dbReference type="OrthoDB" id="927174at2"/>
<keyword evidence="1" id="KW-0472">Membrane</keyword>
<reference evidence="4" key="1">
    <citation type="submission" date="2017-04" db="EMBL/GenBank/DDBJ databases">
        <authorList>
            <person name="Varghese N."/>
            <person name="Submissions S."/>
        </authorList>
    </citation>
    <scope>NUCLEOTIDE SEQUENCE [LARGE SCALE GENOMIC DNA]</scope>
    <source>
        <strain evidence="4">DSM 16537</strain>
    </source>
</reference>
<dbReference type="GO" id="GO:0016020">
    <property type="term" value="C:membrane"/>
    <property type="evidence" value="ECO:0007669"/>
    <property type="project" value="InterPro"/>
</dbReference>
<dbReference type="PANTHER" id="PTHR34220">
    <property type="entry name" value="SENSOR HISTIDINE KINASE YPDA"/>
    <property type="match status" value="1"/>
</dbReference>
<feature type="transmembrane region" description="Helical" evidence="1">
    <location>
        <begin position="109"/>
        <end position="132"/>
    </location>
</feature>
<name>A0A1W2H5G7_9BACT</name>